<feature type="region of interest" description="Disordered" evidence="1">
    <location>
        <begin position="1"/>
        <end position="24"/>
    </location>
</feature>
<reference evidence="2" key="3">
    <citation type="submission" date="2025-09" db="UniProtKB">
        <authorList>
            <consortium name="Ensembl"/>
        </authorList>
    </citation>
    <scope>IDENTIFICATION</scope>
</reference>
<dbReference type="Proteomes" id="UP000694563">
    <property type="component" value="Chromosome 2"/>
</dbReference>
<evidence type="ECO:0000256" key="1">
    <source>
        <dbReference type="SAM" id="MobiDB-lite"/>
    </source>
</evidence>
<accession>A0A8C3U854</accession>
<reference evidence="2" key="1">
    <citation type="submission" date="2020-10" db="EMBL/GenBank/DDBJ databases">
        <title>Catharus ustulatus (Swainson's thrush) genome, bCatUst1, primary haplotype v2.</title>
        <authorList>
            <person name="Delmore K."/>
            <person name="Vafadar M."/>
            <person name="Formenti G."/>
            <person name="Chow W."/>
            <person name="Pelan S."/>
            <person name="Howe K."/>
            <person name="Rhie A."/>
            <person name="Mountcastle J."/>
            <person name="Haase B."/>
            <person name="Fedrigo O."/>
            <person name="Jarvis E.D."/>
        </authorList>
    </citation>
    <scope>NUCLEOTIDE SEQUENCE [LARGE SCALE GENOMIC DNA]</scope>
</reference>
<dbReference type="AlphaFoldDB" id="A0A8C3U854"/>
<reference evidence="2" key="2">
    <citation type="submission" date="2025-08" db="UniProtKB">
        <authorList>
            <consortium name="Ensembl"/>
        </authorList>
    </citation>
    <scope>IDENTIFICATION</scope>
</reference>
<name>A0A8C3U854_CATUS</name>
<protein>
    <submittedName>
        <fullName evidence="2">Uncharacterized protein</fullName>
    </submittedName>
</protein>
<evidence type="ECO:0000313" key="2">
    <source>
        <dbReference type="Ensembl" id="ENSCUSP00005010694.1"/>
    </source>
</evidence>
<proteinExistence type="predicted"/>
<organism evidence="2 3">
    <name type="scientific">Catharus ustulatus</name>
    <name type="common">Russet-backed thrush</name>
    <name type="synonym">Hylocichla ustulatus</name>
    <dbReference type="NCBI Taxonomy" id="91951"/>
    <lineage>
        <taxon>Eukaryota</taxon>
        <taxon>Metazoa</taxon>
        <taxon>Chordata</taxon>
        <taxon>Craniata</taxon>
        <taxon>Vertebrata</taxon>
        <taxon>Euteleostomi</taxon>
        <taxon>Archelosauria</taxon>
        <taxon>Archosauria</taxon>
        <taxon>Dinosauria</taxon>
        <taxon>Saurischia</taxon>
        <taxon>Theropoda</taxon>
        <taxon>Coelurosauria</taxon>
        <taxon>Aves</taxon>
        <taxon>Neognathae</taxon>
        <taxon>Neoaves</taxon>
        <taxon>Telluraves</taxon>
        <taxon>Australaves</taxon>
        <taxon>Passeriformes</taxon>
        <taxon>Turdidae</taxon>
        <taxon>Catharus</taxon>
    </lineage>
</organism>
<evidence type="ECO:0000313" key="3">
    <source>
        <dbReference type="Proteomes" id="UP000694563"/>
    </source>
</evidence>
<dbReference type="Ensembl" id="ENSCUST00005011145.1">
    <property type="protein sequence ID" value="ENSCUSP00005010694.1"/>
    <property type="gene ID" value="ENSCUSG00005006873.1"/>
</dbReference>
<keyword evidence="3" id="KW-1185">Reference proteome</keyword>
<sequence length="104" mass="11006">GRTKGGSVLPSPRSMGEPGGSCPRLLLPPGPAELGYLALSADPSRPSLHSPSRASKPRDPAILLLFGNFVARGSSLRTTEWFIIRCGLCMDKEQNVADTRSCGL</sequence>